<reference evidence="1 2" key="1">
    <citation type="journal article" date="2020" name="bioRxiv">
        <title>Sequence and annotation of 42 cannabis genomes reveals extensive copy number variation in cannabinoid synthesis and pathogen resistance genes.</title>
        <authorList>
            <person name="Mckernan K.J."/>
            <person name="Helbert Y."/>
            <person name="Kane L.T."/>
            <person name="Ebling H."/>
            <person name="Zhang L."/>
            <person name="Liu B."/>
            <person name="Eaton Z."/>
            <person name="Mclaughlin S."/>
            <person name="Kingan S."/>
            <person name="Baybayan P."/>
            <person name="Concepcion G."/>
            <person name="Jordan M."/>
            <person name="Riva A."/>
            <person name="Barbazuk W."/>
            <person name="Harkins T."/>
        </authorList>
    </citation>
    <scope>NUCLEOTIDE SEQUENCE [LARGE SCALE GENOMIC DNA]</scope>
    <source>
        <strain evidence="2">cv. Jamaican Lion 4</strain>
        <tissue evidence="1">Leaf</tissue>
    </source>
</reference>
<keyword evidence="2" id="KW-1185">Reference proteome</keyword>
<accession>A0A7J6E0X3</accession>
<evidence type="ECO:0000313" key="2">
    <source>
        <dbReference type="Proteomes" id="UP000583929"/>
    </source>
</evidence>
<comment type="caution">
    <text evidence="1">The sequence shown here is derived from an EMBL/GenBank/DDBJ whole genome shotgun (WGS) entry which is preliminary data.</text>
</comment>
<name>A0A7J6E0X3_CANSA</name>
<protein>
    <submittedName>
        <fullName evidence="1">Uncharacterized protein</fullName>
    </submittedName>
</protein>
<dbReference type="EMBL" id="JAATIQ010000538">
    <property type="protein sequence ID" value="KAF4351981.1"/>
    <property type="molecule type" value="Genomic_DNA"/>
</dbReference>
<dbReference type="AlphaFoldDB" id="A0A7J6E0X3"/>
<evidence type="ECO:0000313" key="1">
    <source>
        <dbReference type="EMBL" id="KAF4351981.1"/>
    </source>
</evidence>
<dbReference type="Proteomes" id="UP000583929">
    <property type="component" value="Unassembled WGS sequence"/>
</dbReference>
<dbReference type="Pfam" id="PF05753">
    <property type="entry name" value="TRAP_beta"/>
    <property type="match status" value="1"/>
</dbReference>
<proteinExistence type="predicted"/>
<organism evidence="1 2">
    <name type="scientific">Cannabis sativa</name>
    <name type="common">Hemp</name>
    <name type="synonym">Marijuana</name>
    <dbReference type="NCBI Taxonomy" id="3483"/>
    <lineage>
        <taxon>Eukaryota</taxon>
        <taxon>Viridiplantae</taxon>
        <taxon>Streptophyta</taxon>
        <taxon>Embryophyta</taxon>
        <taxon>Tracheophyta</taxon>
        <taxon>Spermatophyta</taxon>
        <taxon>Magnoliopsida</taxon>
        <taxon>eudicotyledons</taxon>
        <taxon>Gunneridae</taxon>
        <taxon>Pentapetalae</taxon>
        <taxon>rosids</taxon>
        <taxon>fabids</taxon>
        <taxon>Rosales</taxon>
        <taxon>Cannabaceae</taxon>
        <taxon>Cannabis</taxon>
    </lineage>
</organism>
<sequence>MCISVSGTRKPTAYDVSLRDDRWPKDLFDIVSSNISNSKSWEKLDALEVSWSVKSRLTKRFGVRST</sequence>
<gene>
    <name evidence="1" type="ORF">G4B88_001103</name>
</gene>